<dbReference type="Gene3D" id="3.90.76.10">
    <property type="entry name" value="Dipeptide-binding Protein, Domain 1"/>
    <property type="match status" value="1"/>
</dbReference>
<sequence>MSPVRGVRFEMSKQRTPRGVNASLSRRTFLVRSVGIGIAGTSMASILSACQDSSGGPAGDSLRAKTVMFDITTGRVDSPELFNPLVPGVNIQQGLHQAVLEPLFILNHETEEVEPWLGESFEPNDTLDVWTLTLREGALWSDGEAFDADDVVFTIDLLRNGPAELLHSAPMKQWVQSVTAVDPRTVEFQLVGPNPRFQLDYFSVKITNSVPILPAHIWQGQDPLTFTNFDKERSWPVFTGPYRLTKASPTEFIYERRSDWWAAETGVMKLPEPERLVWVANETEEVRVARIADHQLDSVADITAGAFISLQTRNEYAAAWVDEEPYSWVDPCVRLLSFNHTVQPWNDRELRWAVNHAIDRDEIVAIAYEGATTPARFFFPSYPQLDKYVDLLESEGLFEEYPLLEHNPDRAIEILERKGYTKNGEFYEKDGQPLQLRIDTPSEITEIKRIAQVIVEQLRRVGINATSNGLAYATWSDNVANGQYEAVTDWGACGSVSEPWSSMQLYHPRWVVAPGQRANGNVVRWTNQQYGENVDRFAELPLDDPQIETHVVAAARAWLDDLPFIPIAQAKKLVPFDSYYWEGWPSQSNNYVQPPTWWQSTHKILQNLTPANR</sequence>
<organism evidence="2 3">
    <name type="scientific">Jiangella asiatica</name>
    <dbReference type="NCBI Taxonomy" id="2530372"/>
    <lineage>
        <taxon>Bacteria</taxon>
        <taxon>Bacillati</taxon>
        <taxon>Actinomycetota</taxon>
        <taxon>Actinomycetes</taxon>
        <taxon>Jiangellales</taxon>
        <taxon>Jiangellaceae</taxon>
        <taxon>Jiangella</taxon>
    </lineage>
</organism>
<dbReference type="InterPro" id="IPR039424">
    <property type="entry name" value="SBP_5"/>
</dbReference>
<evidence type="ECO:0000259" key="1">
    <source>
        <dbReference type="Pfam" id="PF00496"/>
    </source>
</evidence>
<dbReference type="EMBL" id="SMKZ01000003">
    <property type="protein sequence ID" value="TDE14301.1"/>
    <property type="molecule type" value="Genomic_DNA"/>
</dbReference>
<dbReference type="Gene3D" id="3.40.190.10">
    <property type="entry name" value="Periplasmic binding protein-like II"/>
    <property type="match status" value="1"/>
</dbReference>
<comment type="caution">
    <text evidence="2">The sequence shown here is derived from an EMBL/GenBank/DDBJ whole genome shotgun (WGS) entry which is preliminary data.</text>
</comment>
<dbReference type="Gene3D" id="3.10.105.10">
    <property type="entry name" value="Dipeptide-binding Protein, Domain 3"/>
    <property type="match status" value="1"/>
</dbReference>
<evidence type="ECO:0000313" key="2">
    <source>
        <dbReference type="EMBL" id="TDE14301.1"/>
    </source>
</evidence>
<dbReference type="GO" id="GO:1904680">
    <property type="term" value="F:peptide transmembrane transporter activity"/>
    <property type="evidence" value="ECO:0007669"/>
    <property type="project" value="TreeGrafter"/>
</dbReference>
<dbReference type="InParanoid" id="A0A4R5DQH2"/>
<dbReference type="Pfam" id="PF00496">
    <property type="entry name" value="SBP_bac_5"/>
    <property type="match status" value="1"/>
</dbReference>
<evidence type="ECO:0000313" key="3">
    <source>
        <dbReference type="Proteomes" id="UP000294739"/>
    </source>
</evidence>
<dbReference type="Proteomes" id="UP000294739">
    <property type="component" value="Unassembled WGS sequence"/>
</dbReference>
<feature type="domain" description="Solute-binding protein family 5" evidence="1">
    <location>
        <begin position="112"/>
        <end position="505"/>
    </location>
</feature>
<protein>
    <submittedName>
        <fullName evidence="2">ABC transporter substrate-binding protein</fullName>
    </submittedName>
</protein>
<dbReference type="PANTHER" id="PTHR30290">
    <property type="entry name" value="PERIPLASMIC BINDING COMPONENT OF ABC TRANSPORTER"/>
    <property type="match status" value="1"/>
</dbReference>
<accession>A0A4R5DQH2</accession>
<dbReference type="AlphaFoldDB" id="A0A4R5DQH2"/>
<dbReference type="SUPFAM" id="SSF53850">
    <property type="entry name" value="Periplasmic binding protein-like II"/>
    <property type="match status" value="1"/>
</dbReference>
<keyword evidence="3" id="KW-1185">Reference proteome</keyword>
<name>A0A4R5DQH2_9ACTN</name>
<dbReference type="GO" id="GO:0015833">
    <property type="term" value="P:peptide transport"/>
    <property type="evidence" value="ECO:0007669"/>
    <property type="project" value="TreeGrafter"/>
</dbReference>
<gene>
    <name evidence="2" type="ORF">E1269_03860</name>
</gene>
<dbReference type="CDD" id="cd08509">
    <property type="entry name" value="PBP2_TmCBP_oligosaccharides_like"/>
    <property type="match status" value="1"/>
</dbReference>
<dbReference type="PANTHER" id="PTHR30290:SF16">
    <property type="entry name" value="OLIGOPEPTIDE ABC TRANSPORTER, PERIPLASMIC OLIGOPEPTIDE-BINDING PROTEIN"/>
    <property type="match status" value="1"/>
</dbReference>
<reference evidence="2 3" key="1">
    <citation type="submission" date="2019-03" db="EMBL/GenBank/DDBJ databases">
        <title>Draft genome sequences of novel Actinobacteria.</title>
        <authorList>
            <person name="Sahin N."/>
            <person name="Ay H."/>
            <person name="Saygin H."/>
        </authorList>
    </citation>
    <scope>NUCLEOTIDE SEQUENCE [LARGE SCALE GENOMIC DNA]</scope>
    <source>
        <strain evidence="2 3">5K138</strain>
    </source>
</reference>
<dbReference type="OrthoDB" id="9796817at2"/>
<proteinExistence type="predicted"/>
<dbReference type="InterPro" id="IPR000914">
    <property type="entry name" value="SBP_5_dom"/>
</dbReference>